<keyword evidence="2" id="KW-1185">Reference proteome</keyword>
<dbReference type="KEGG" id="mcg:GL4_3207"/>
<protein>
    <submittedName>
        <fullName evidence="1">Uncharacterized protein</fullName>
    </submittedName>
</protein>
<sequence length="53" mass="6042">MRSSNAVTVDGRTYRLQLWIRSQGANSFSMTQQATEIGTGKRSQVFNMAFQRK</sequence>
<gene>
    <name evidence="1" type="ORF">GL4_3207</name>
</gene>
<proteinExistence type="predicted"/>
<dbReference type="AlphaFoldDB" id="A0A0A8K6R1"/>
<reference evidence="1 2" key="1">
    <citation type="submission" date="2014-09" db="EMBL/GenBank/DDBJ databases">
        <title>Genome sequencing of Methyloceanibacter caenitepidi Gela4.</title>
        <authorList>
            <person name="Takeuchi M."/>
            <person name="Susumu S."/>
            <person name="Kamagata Y."/>
            <person name="Oshima K."/>
            <person name="Hattori M."/>
            <person name="Iwasaki W."/>
        </authorList>
    </citation>
    <scope>NUCLEOTIDE SEQUENCE [LARGE SCALE GENOMIC DNA]</scope>
    <source>
        <strain evidence="1 2">Gela4</strain>
    </source>
</reference>
<evidence type="ECO:0000313" key="1">
    <source>
        <dbReference type="EMBL" id="BAQ18638.1"/>
    </source>
</evidence>
<accession>A0A0A8K6R1</accession>
<organism evidence="1 2">
    <name type="scientific">Methyloceanibacter caenitepidi</name>
    <dbReference type="NCBI Taxonomy" id="1384459"/>
    <lineage>
        <taxon>Bacteria</taxon>
        <taxon>Pseudomonadati</taxon>
        <taxon>Pseudomonadota</taxon>
        <taxon>Alphaproteobacteria</taxon>
        <taxon>Hyphomicrobiales</taxon>
        <taxon>Hyphomicrobiaceae</taxon>
        <taxon>Methyloceanibacter</taxon>
    </lineage>
</organism>
<name>A0A0A8K6R1_9HYPH</name>
<dbReference type="STRING" id="1384459.GL4_3207"/>
<dbReference type="HOGENOM" id="CLU_3063306_0_0_5"/>
<dbReference type="Proteomes" id="UP000031643">
    <property type="component" value="Chromosome"/>
</dbReference>
<dbReference type="EMBL" id="AP014648">
    <property type="protein sequence ID" value="BAQ18638.1"/>
    <property type="molecule type" value="Genomic_DNA"/>
</dbReference>
<evidence type="ECO:0000313" key="2">
    <source>
        <dbReference type="Proteomes" id="UP000031643"/>
    </source>
</evidence>